<keyword evidence="2" id="KW-0812">Transmembrane</keyword>
<dbReference type="SUPFAM" id="SSF51735">
    <property type="entry name" value="NAD(P)-binding Rossmann-fold domains"/>
    <property type="match status" value="1"/>
</dbReference>
<dbReference type="Proteomes" id="UP001601059">
    <property type="component" value="Unassembled WGS sequence"/>
</dbReference>
<dbReference type="InterPro" id="IPR003148">
    <property type="entry name" value="RCK_N"/>
</dbReference>
<dbReference type="Pfam" id="PF02254">
    <property type="entry name" value="TrkA_N"/>
    <property type="match status" value="1"/>
</dbReference>
<accession>A0ABW6KDS5</accession>
<reference evidence="4 5" key="1">
    <citation type="submission" date="2024-08" db="EMBL/GenBank/DDBJ databases">
        <title>Two novel Cytobacillus novel species.</title>
        <authorList>
            <person name="Liu G."/>
        </authorList>
    </citation>
    <scope>NUCLEOTIDE SEQUENCE [LARGE SCALE GENOMIC DNA]</scope>
    <source>
        <strain evidence="4 5">FJAT-54145</strain>
    </source>
</reference>
<dbReference type="PROSITE" id="PS51201">
    <property type="entry name" value="RCK_N"/>
    <property type="match status" value="1"/>
</dbReference>
<dbReference type="Pfam" id="PF07885">
    <property type="entry name" value="Ion_trans_2"/>
    <property type="match status" value="1"/>
</dbReference>
<feature type="domain" description="RCK N-terminal" evidence="3">
    <location>
        <begin position="113"/>
        <end position="237"/>
    </location>
</feature>
<dbReference type="InterPro" id="IPR036291">
    <property type="entry name" value="NAD(P)-bd_dom_sf"/>
</dbReference>
<comment type="subcellular location">
    <subcellularLocation>
        <location evidence="1">Cell membrane</location>
        <topology evidence="1">Multi-pass membrane protein</topology>
    </subcellularLocation>
</comment>
<feature type="transmembrane region" description="Helical" evidence="2">
    <location>
        <begin position="72"/>
        <end position="91"/>
    </location>
</feature>
<dbReference type="InterPro" id="IPR050721">
    <property type="entry name" value="Trk_Ktr_HKT_K-transport"/>
</dbReference>
<organism evidence="4 5">
    <name type="scientific">Cytobacillus spartinae</name>
    <dbReference type="NCBI Taxonomy" id="3299023"/>
    <lineage>
        <taxon>Bacteria</taxon>
        <taxon>Bacillati</taxon>
        <taxon>Bacillota</taxon>
        <taxon>Bacilli</taxon>
        <taxon>Bacillales</taxon>
        <taxon>Bacillaceae</taxon>
        <taxon>Cytobacillus</taxon>
    </lineage>
</organism>
<dbReference type="EMBL" id="JBIACK010000009">
    <property type="protein sequence ID" value="MFE8702415.1"/>
    <property type="molecule type" value="Genomic_DNA"/>
</dbReference>
<keyword evidence="4" id="KW-0406">Ion transport</keyword>
<dbReference type="PANTHER" id="PTHR43833:SF9">
    <property type="entry name" value="POTASSIUM CHANNEL PROTEIN YUGO-RELATED"/>
    <property type="match status" value="1"/>
</dbReference>
<proteinExistence type="predicted"/>
<keyword evidence="5" id="KW-1185">Reference proteome</keyword>
<feature type="transmembrane region" description="Helical" evidence="2">
    <location>
        <begin position="12"/>
        <end position="36"/>
    </location>
</feature>
<dbReference type="Gene3D" id="3.30.70.1450">
    <property type="entry name" value="Regulator of K+ conductance, C-terminal domain"/>
    <property type="match status" value="1"/>
</dbReference>
<gene>
    <name evidence="4" type="ORF">ACFYKX_17595</name>
</gene>
<sequence>MSNDLYSSFLRLPLIIRTLIIALLIIFSFGTIVYLIEPSTFPTLFEGIWWAIITASTVGYGDFVPQTVLGKIIGITLILVGAGFVSTYFITLATSAVTKQNEYLEGKLMFKGKNHFIVVGWNERSREVISSLLHSDRTHTIVLIDQTLESNPFSDHHVHFIKGRSNQDEVLIKANIPHAEKVLITADQNKDELHADMHSILTLLAIKGINSQVYCIVEILTAEQVANAKRAGADEILQSNIMSSYIMVNSFKTEGIVNSFIHLLDEINGSRLKFTATGEYAGRTFQEICTDLLNEHKLLIGIKRGENTIVNPPQHTVIEDSDELFIISD</sequence>
<keyword evidence="4" id="KW-0407">Ion channel</keyword>
<dbReference type="Gene3D" id="3.40.50.720">
    <property type="entry name" value="NAD(P)-binding Rossmann-like Domain"/>
    <property type="match status" value="1"/>
</dbReference>
<evidence type="ECO:0000313" key="4">
    <source>
        <dbReference type="EMBL" id="MFE8702415.1"/>
    </source>
</evidence>
<dbReference type="InterPro" id="IPR013099">
    <property type="entry name" value="K_chnl_dom"/>
</dbReference>
<evidence type="ECO:0000259" key="3">
    <source>
        <dbReference type="PROSITE" id="PS51201"/>
    </source>
</evidence>
<keyword evidence="2" id="KW-1133">Transmembrane helix</keyword>
<dbReference type="GO" id="GO:0034220">
    <property type="term" value="P:monoatomic ion transmembrane transport"/>
    <property type="evidence" value="ECO:0007669"/>
    <property type="project" value="UniProtKB-KW"/>
</dbReference>
<dbReference type="Gene3D" id="1.10.287.70">
    <property type="match status" value="1"/>
</dbReference>
<dbReference type="PANTHER" id="PTHR43833">
    <property type="entry name" value="POTASSIUM CHANNEL PROTEIN 2-RELATED-RELATED"/>
    <property type="match status" value="1"/>
</dbReference>
<dbReference type="InterPro" id="IPR010420">
    <property type="entry name" value="CASTOR/POLLUX/SYM8_dom"/>
</dbReference>
<dbReference type="InterPro" id="IPR036721">
    <property type="entry name" value="RCK_C_sf"/>
</dbReference>
<protein>
    <submittedName>
        <fullName evidence="4">Potassium channel family protein</fullName>
    </submittedName>
</protein>
<dbReference type="SUPFAM" id="SSF81324">
    <property type="entry name" value="Voltage-gated potassium channels"/>
    <property type="match status" value="1"/>
</dbReference>
<dbReference type="Pfam" id="PF06241">
    <property type="entry name" value="Castor_Poll_mid"/>
    <property type="match status" value="1"/>
</dbReference>
<comment type="caution">
    <text evidence="4">The sequence shown here is derived from an EMBL/GenBank/DDBJ whole genome shotgun (WGS) entry which is preliminary data.</text>
</comment>
<keyword evidence="4" id="KW-0813">Transport</keyword>
<keyword evidence="2" id="KW-0472">Membrane</keyword>
<dbReference type="RefSeq" id="WP_389362381.1">
    <property type="nucleotide sequence ID" value="NZ_JBIACK010000009.1"/>
</dbReference>
<evidence type="ECO:0000256" key="1">
    <source>
        <dbReference type="ARBA" id="ARBA00004651"/>
    </source>
</evidence>
<feature type="transmembrane region" description="Helical" evidence="2">
    <location>
        <begin position="48"/>
        <end position="65"/>
    </location>
</feature>
<evidence type="ECO:0000256" key="2">
    <source>
        <dbReference type="SAM" id="Phobius"/>
    </source>
</evidence>
<evidence type="ECO:0000313" key="5">
    <source>
        <dbReference type="Proteomes" id="UP001601059"/>
    </source>
</evidence>
<name>A0ABW6KDS5_9BACI</name>